<dbReference type="AlphaFoldDB" id="A0A5M8P4P9"/>
<keyword evidence="11" id="KW-0675">Receptor</keyword>
<evidence type="ECO:0000256" key="5">
    <source>
        <dbReference type="ARBA" id="ARBA00023136"/>
    </source>
</evidence>
<evidence type="ECO:0000313" key="10">
    <source>
        <dbReference type="EMBL" id="KAA6303303.1"/>
    </source>
</evidence>
<dbReference type="EMBL" id="SNRX01000002">
    <property type="protein sequence ID" value="KAA6303303.1"/>
    <property type="molecule type" value="Genomic_DNA"/>
</dbReference>
<dbReference type="SUPFAM" id="SSF49464">
    <property type="entry name" value="Carboxypeptidase regulatory domain-like"/>
    <property type="match status" value="1"/>
</dbReference>
<accession>A0A5M8P4P9</accession>
<dbReference type="PROSITE" id="PS00018">
    <property type="entry name" value="EF_HAND_1"/>
    <property type="match status" value="1"/>
</dbReference>
<dbReference type="InterPro" id="IPR036942">
    <property type="entry name" value="Beta-barrel_TonB_sf"/>
</dbReference>
<organism evidence="11 12">
    <name type="scientific">Candidatus Ordinivivax streblomastigis</name>
    <dbReference type="NCBI Taxonomy" id="2540710"/>
    <lineage>
        <taxon>Bacteria</taxon>
        <taxon>Pseudomonadati</taxon>
        <taxon>Bacteroidota</taxon>
        <taxon>Bacteroidia</taxon>
        <taxon>Bacteroidales</taxon>
        <taxon>Candidatus Ordinivivax</taxon>
    </lineage>
</organism>
<dbReference type="InterPro" id="IPR018247">
    <property type="entry name" value="EF_Hand_1_Ca_BS"/>
</dbReference>
<dbReference type="Pfam" id="PF13715">
    <property type="entry name" value="CarbopepD_reg_2"/>
    <property type="match status" value="1"/>
</dbReference>
<comment type="similarity">
    <text evidence="7">Belongs to the TonB-dependent receptor family.</text>
</comment>
<dbReference type="GO" id="GO:0009279">
    <property type="term" value="C:cell outer membrane"/>
    <property type="evidence" value="ECO:0007669"/>
    <property type="project" value="UniProtKB-SubCell"/>
</dbReference>
<dbReference type="PROSITE" id="PS52016">
    <property type="entry name" value="TONB_DEPENDENT_REC_3"/>
    <property type="match status" value="1"/>
</dbReference>
<keyword evidence="3 7" id="KW-1134">Transmembrane beta strand</keyword>
<evidence type="ECO:0000259" key="9">
    <source>
        <dbReference type="Pfam" id="PF07715"/>
    </source>
</evidence>
<keyword evidence="5 7" id="KW-0472">Membrane</keyword>
<comment type="caution">
    <text evidence="11">The sequence shown here is derived from an EMBL/GenBank/DDBJ whole genome shotgun (WGS) entry which is preliminary data.</text>
</comment>
<evidence type="ECO:0000313" key="12">
    <source>
        <dbReference type="Proteomes" id="UP000324575"/>
    </source>
</evidence>
<gene>
    <name evidence="10" type="ORF">EZS26_000463</name>
    <name evidence="11" type="ORF">EZS26_000504</name>
</gene>
<dbReference type="NCBIfam" id="TIGR04056">
    <property type="entry name" value="OMP_RagA_SusC"/>
    <property type="match status" value="1"/>
</dbReference>
<evidence type="ECO:0000256" key="6">
    <source>
        <dbReference type="ARBA" id="ARBA00023237"/>
    </source>
</evidence>
<keyword evidence="6 7" id="KW-0998">Cell outer membrane</keyword>
<dbReference type="InterPro" id="IPR037066">
    <property type="entry name" value="Plug_dom_sf"/>
</dbReference>
<evidence type="ECO:0000256" key="8">
    <source>
        <dbReference type="SAM" id="SignalP"/>
    </source>
</evidence>
<reference evidence="11 12" key="1">
    <citation type="submission" date="2019-03" db="EMBL/GenBank/DDBJ databases">
        <title>Single cell metagenomics reveals metabolic interactions within the superorganism composed of flagellate Streblomastix strix and complex community of Bacteroidetes bacteria on its surface.</title>
        <authorList>
            <person name="Treitli S.C."/>
            <person name="Kolisko M."/>
            <person name="Husnik F."/>
            <person name="Keeling P."/>
            <person name="Hampl V."/>
        </authorList>
    </citation>
    <scope>NUCLEOTIDE SEQUENCE [LARGE SCALE GENOMIC DNA]</scope>
    <source>
        <strain evidence="11">St1</strain>
    </source>
</reference>
<feature type="chain" id="PRO_5033493288" evidence="8">
    <location>
        <begin position="21"/>
        <end position="1069"/>
    </location>
</feature>
<feature type="domain" description="TonB-dependent receptor plug" evidence="9">
    <location>
        <begin position="146"/>
        <end position="243"/>
    </location>
</feature>
<dbReference type="InterPro" id="IPR012910">
    <property type="entry name" value="Plug_dom"/>
</dbReference>
<proteinExistence type="inferred from homology"/>
<dbReference type="InterPro" id="IPR039426">
    <property type="entry name" value="TonB-dep_rcpt-like"/>
</dbReference>
<keyword evidence="4 7" id="KW-0812">Transmembrane</keyword>
<name>A0A5M8P4P9_9BACT</name>
<evidence type="ECO:0000256" key="7">
    <source>
        <dbReference type="PROSITE-ProRule" id="PRU01360"/>
    </source>
</evidence>
<sequence>MTIMKKIFFASVLLVLNVLAVIAQGKTLKDTITVSGTITDARTGIPLAGAQLWTLDKQISAMTDEKGEYQMYLPSLNGVLSIMMPGYTLREVSVQGRSQLSLSLYPTFFTSGYGQIENLLGVEPKITSAQTANSVADFSQSTALSPENEIQARLGSDARVITRSGVPGMGGTMFIRGLNSLNANAQPLILVDGVVWDNQWDNTSVHQGFFSNPLSNINMQDIESITVLKDGNTLYGSKAANGVIMINTKRGKDMVTRITANLYWGSNAKPRTPKMMNATQYREYASNQINGWINKYYPNARPNEQDIIKTFPFLNDDVHQVDYWQYHNDTDWSDVIYSNALTQNYSLNVNGGDEIALYNLSMGYTSAEGNLSGTGMDRFSVRFNSDVKLAENLFSKIDVSVARTTRELRDQEIDYVSSPEYIALIKAPFLSPYRMNSAGKATPTLESYDEVDPQIGNLVSNPLALVENASGDNKQLTFRMRINPYWQVHKNLRISTVYSYGLNSVKESFFIPGKGIAPRLRPDGMLANNEVRDLTQYQTSIFSDTKVDWKLKLTDSHHLAFLGGFRYMTDNYQSSLPRGYNTGNDNVKVLTDGIGYKEVSGDDDQWKSLSWYGNVGYEYLNKYFLAVTASADASSRFGSESGFRALNANWALFPSVSGAWLISAENFMKNATAINFLKLRASYGLTGNDDINSIASRSYLSTIRYIGKAIGLQLANIQNKTIQWETTAKANVGIDVHFLNERLGISLDVYNNCTDNLLTLKELESFTGQDTYWSNDGQLTNKGYELAFNAKILNLRQLKWELGASVAHYKNQITALPDNKATHIEILNGRVLTEVGRPAGAFYGYKTQGVFMTDAEAQAEHNGQGLYRLNANGTKSYYAAGDVRFHDANNDGKIDEADWQVIGDPNPDLYGVVTNRFQWKRLTLDVLCTYSYGNDIYNALRSQLEAGNSFHNQTVAMVNRWQSDRQAKTNIPQAIYGDPQGNSLFSDRWIEDGSYLRLKTLTLAYDIPFDSPFLQGITVWASANNLWTLTKYLGSDPEFSMNNQVLYQGIDAGLSPQGKSYYIGVKINL</sequence>
<dbReference type="EMBL" id="SNRX01000002">
    <property type="protein sequence ID" value="KAA6303344.1"/>
    <property type="molecule type" value="Genomic_DNA"/>
</dbReference>
<keyword evidence="8" id="KW-0732">Signal</keyword>
<protein>
    <submittedName>
        <fullName evidence="11">TonB-dependent receptor SusC</fullName>
    </submittedName>
</protein>
<evidence type="ECO:0000256" key="2">
    <source>
        <dbReference type="ARBA" id="ARBA00022448"/>
    </source>
</evidence>
<dbReference type="InterPro" id="IPR008969">
    <property type="entry name" value="CarboxyPept-like_regulatory"/>
</dbReference>
<comment type="subcellular location">
    <subcellularLocation>
        <location evidence="1 7">Cell outer membrane</location>
        <topology evidence="1 7">Multi-pass membrane protein</topology>
    </subcellularLocation>
</comment>
<evidence type="ECO:0000256" key="1">
    <source>
        <dbReference type="ARBA" id="ARBA00004571"/>
    </source>
</evidence>
<dbReference type="Gene3D" id="2.60.40.1120">
    <property type="entry name" value="Carboxypeptidase-like, regulatory domain"/>
    <property type="match status" value="1"/>
</dbReference>
<dbReference type="InterPro" id="IPR023996">
    <property type="entry name" value="TonB-dep_OMP_SusC/RagA"/>
</dbReference>
<dbReference type="SUPFAM" id="SSF56935">
    <property type="entry name" value="Porins"/>
    <property type="match status" value="1"/>
</dbReference>
<dbReference type="Pfam" id="PF07715">
    <property type="entry name" value="Plug"/>
    <property type="match status" value="1"/>
</dbReference>
<dbReference type="Gene3D" id="2.170.130.10">
    <property type="entry name" value="TonB-dependent receptor, plug domain"/>
    <property type="match status" value="1"/>
</dbReference>
<dbReference type="Proteomes" id="UP000324575">
    <property type="component" value="Unassembled WGS sequence"/>
</dbReference>
<feature type="signal peptide" evidence="8">
    <location>
        <begin position="1"/>
        <end position="20"/>
    </location>
</feature>
<evidence type="ECO:0000256" key="3">
    <source>
        <dbReference type="ARBA" id="ARBA00022452"/>
    </source>
</evidence>
<dbReference type="Gene3D" id="2.40.170.20">
    <property type="entry name" value="TonB-dependent receptor, beta-barrel domain"/>
    <property type="match status" value="1"/>
</dbReference>
<evidence type="ECO:0000313" key="11">
    <source>
        <dbReference type="EMBL" id="KAA6303344.1"/>
    </source>
</evidence>
<keyword evidence="2 7" id="KW-0813">Transport</keyword>
<evidence type="ECO:0000256" key="4">
    <source>
        <dbReference type="ARBA" id="ARBA00022692"/>
    </source>
</evidence>